<dbReference type="Pfam" id="PF00440">
    <property type="entry name" value="TetR_N"/>
    <property type="match status" value="1"/>
</dbReference>
<keyword evidence="7" id="KW-1185">Reference proteome</keyword>
<proteinExistence type="predicted"/>
<sequence>MAVEFSVPTVTKAMMSPFPDDENGRSLSDLTLENVRSRRKYTGPVSDTEIRERIVEAADRLYYGKGIQAVGMDELRTAADVSLKRLYTLFASKEQIVLAVLQRRHEQWTHGVADKVAQVSDPRERLLAIYDYLADWFADENFRGCGFINAFGEIGATSPAVAEQARRHKESFQAFVADLVAEAGCTDELAAQLALLAEGAQTTAAIAGNGEAAVHARRAAQVLIAAC</sequence>
<dbReference type="SUPFAM" id="SSF48498">
    <property type="entry name" value="Tetracyclin repressor-like, C-terminal domain"/>
    <property type="match status" value="1"/>
</dbReference>
<keyword evidence="1" id="KW-0805">Transcription regulation</keyword>
<evidence type="ECO:0000256" key="1">
    <source>
        <dbReference type="ARBA" id="ARBA00023015"/>
    </source>
</evidence>
<keyword evidence="3" id="KW-0804">Transcription</keyword>
<evidence type="ECO:0000313" key="6">
    <source>
        <dbReference type="EMBL" id="GEP69355.1"/>
    </source>
</evidence>
<dbReference type="InterPro" id="IPR001647">
    <property type="entry name" value="HTH_TetR"/>
</dbReference>
<evidence type="ECO:0000256" key="4">
    <source>
        <dbReference type="PROSITE-ProRule" id="PRU00335"/>
    </source>
</evidence>
<name>A0A512PDR8_9CELL</name>
<evidence type="ECO:0000259" key="5">
    <source>
        <dbReference type="PROSITE" id="PS50977"/>
    </source>
</evidence>
<dbReference type="GO" id="GO:0003677">
    <property type="term" value="F:DNA binding"/>
    <property type="evidence" value="ECO:0007669"/>
    <property type="project" value="UniProtKB-UniRule"/>
</dbReference>
<dbReference type="Gene3D" id="1.10.357.10">
    <property type="entry name" value="Tetracycline Repressor, domain 2"/>
    <property type="match status" value="1"/>
</dbReference>
<dbReference type="AlphaFoldDB" id="A0A512PDR8"/>
<reference evidence="6 7" key="1">
    <citation type="submission" date="2019-07" db="EMBL/GenBank/DDBJ databases">
        <title>Whole genome shotgun sequence of Cellulomonas soli NBRC 109434.</title>
        <authorList>
            <person name="Hosoyama A."/>
            <person name="Uohara A."/>
            <person name="Ohji S."/>
            <person name="Ichikawa N."/>
        </authorList>
    </citation>
    <scope>NUCLEOTIDE SEQUENCE [LARGE SCALE GENOMIC DNA]</scope>
    <source>
        <strain evidence="6 7">NBRC 109434</strain>
    </source>
</reference>
<feature type="DNA-binding region" description="H-T-H motif" evidence="4">
    <location>
        <begin position="71"/>
        <end position="90"/>
    </location>
</feature>
<organism evidence="6 7">
    <name type="scientific">Cellulomonas soli</name>
    <dbReference type="NCBI Taxonomy" id="931535"/>
    <lineage>
        <taxon>Bacteria</taxon>
        <taxon>Bacillati</taxon>
        <taxon>Actinomycetota</taxon>
        <taxon>Actinomycetes</taxon>
        <taxon>Micrococcales</taxon>
        <taxon>Cellulomonadaceae</taxon>
        <taxon>Cellulomonas</taxon>
    </lineage>
</organism>
<dbReference type="InterPro" id="IPR036271">
    <property type="entry name" value="Tet_transcr_reg_TetR-rel_C_sf"/>
</dbReference>
<evidence type="ECO:0000256" key="2">
    <source>
        <dbReference type="ARBA" id="ARBA00023125"/>
    </source>
</evidence>
<evidence type="ECO:0000256" key="3">
    <source>
        <dbReference type="ARBA" id="ARBA00023163"/>
    </source>
</evidence>
<dbReference type="PROSITE" id="PS50977">
    <property type="entry name" value="HTH_TETR_2"/>
    <property type="match status" value="1"/>
</dbReference>
<evidence type="ECO:0000313" key="7">
    <source>
        <dbReference type="Proteomes" id="UP000321798"/>
    </source>
</evidence>
<accession>A0A512PDR8</accession>
<dbReference type="InterPro" id="IPR011075">
    <property type="entry name" value="TetR_C"/>
</dbReference>
<dbReference type="Proteomes" id="UP000321798">
    <property type="component" value="Unassembled WGS sequence"/>
</dbReference>
<dbReference type="SUPFAM" id="SSF46689">
    <property type="entry name" value="Homeodomain-like"/>
    <property type="match status" value="1"/>
</dbReference>
<gene>
    <name evidence="6" type="ORF">CSO01_20700</name>
</gene>
<feature type="domain" description="HTH tetR-type" evidence="5">
    <location>
        <begin position="48"/>
        <end position="108"/>
    </location>
</feature>
<dbReference type="PANTHER" id="PTHR47506:SF7">
    <property type="entry name" value="TRANSCRIPTIONAL REGULATORY PROTEIN"/>
    <property type="match status" value="1"/>
</dbReference>
<comment type="caution">
    <text evidence="6">The sequence shown here is derived from an EMBL/GenBank/DDBJ whole genome shotgun (WGS) entry which is preliminary data.</text>
</comment>
<dbReference type="EMBL" id="BKAL01000006">
    <property type="protein sequence ID" value="GEP69355.1"/>
    <property type="molecule type" value="Genomic_DNA"/>
</dbReference>
<dbReference type="InterPro" id="IPR009057">
    <property type="entry name" value="Homeodomain-like_sf"/>
</dbReference>
<dbReference type="PANTHER" id="PTHR47506">
    <property type="entry name" value="TRANSCRIPTIONAL REGULATORY PROTEIN"/>
    <property type="match status" value="1"/>
</dbReference>
<dbReference type="Pfam" id="PF16925">
    <property type="entry name" value="TetR_C_13"/>
    <property type="match status" value="1"/>
</dbReference>
<keyword evidence="2 4" id="KW-0238">DNA-binding</keyword>
<protein>
    <submittedName>
        <fullName evidence="6">TetR family transcriptional regulator</fullName>
    </submittedName>
</protein>